<protein>
    <submittedName>
        <fullName evidence="1">Uncharacterized protein</fullName>
    </submittedName>
</protein>
<dbReference type="RefSeq" id="XP_020050103.1">
    <property type="nucleotide sequence ID" value="XM_020195265.1"/>
</dbReference>
<dbReference type="InParanoid" id="A0A1D2VQB1"/>
<gene>
    <name evidence="1" type="ORF">ASCRUDRAFT_98918</name>
</gene>
<keyword evidence="2" id="KW-1185">Reference proteome</keyword>
<dbReference type="AlphaFoldDB" id="A0A1D2VQB1"/>
<proteinExistence type="predicted"/>
<dbReference type="GeneID" id="30968901"/>
<sequence>MAFMSAQTGHSESRCMAGTTRAGKSGFLQQFTKLLRVSVCKNKNLQTEQD</sequence>
<evidence type="ECO:0000313" key="2">
    <source>
        <dbReference type="Proteomes" id="UP000095038"/>
    </source>
</evidence>
<name>A0A1D2VQB1_9ASCO</name>
<reference evidence="2" key="1">
    <citation type="submission" date="2016-05" db="EMBL/GenBank/DDBJ databases">
        <title>Comparative genomics of biotechnologically important yeasts.</title>
        <authorList>
            <consortium name="DOE Joint Genome Institute"/>
            <person name="Riley R."/>
            <person name="Haridas S."/>
            <person name="Wolfe K.H."/>
            <person name="Lopes M.R."/>
            <person name="Hittinger C.T."/>
            <person name="Goker M."/>
            <person name="Salamov A."/>
            <person name="Wisecaver J."/>
            <person name="Long T.M."/>
            <person name="Aerts A.L."/>
            <person name="Barry K."/>
            <person name="Choi C."/>
            <person name="Clum A."/>
            <person name="Coughlan A.Y."/>
            <person name="Deshpande S."/>
            <person name="Douglass A.P."/>
            <person name="Hanson S.J."/>
            <person name="Klenk H.-P."/>
            <person name="Labutti K."/>
            <person name="Lapidus A."/>
            <person name="Lindquist E."/>
            <person name="Lipzen A."/>
            <person name="Meier-Kolthoff J.P."/>
            <person name="Ohm R.A."/>
            <person name="Otillar R.P."/>
            <person name="Pangilinan J."/>
            <person name="Peng Y."/>
            <person name="Rokas A."/>
            <person name="Rosa C.A."/>
            <person name="Scheuner C."/>
            <person name="Sibirny A.A."/>
            <person name="Slot J.C."/>
            <person name="Stielow J.B."/>
            <person name="Sun H."/>
            <person name="Kurtzman C.P."/>
            <person name="Blackwell M."/>
            <person name="Grigoriev I.V."/>
            <person name="Jeffries T.W."/>
        </authorList>
    </citation>
    <scope>NUCLEOTIDE SEQUENCE [LARGE SCALE GENOMIC DNA]</scope>
    <source>
        <strain evidence="2">DSM 1968</strain>
    </source>
</reference>
<dbReference type="EMBL" id="KV454475">
    <property type="protein sequence ID" value="ODV63796.1"/>
    <property type="molecule type" value="Genomic_DNA"/>
</dbReference>
<organism evidence="1 2">
    <name type="scientific">Ascoidea rubescens DSM 1968</name>
    <dbReference type="NCBI Taxonomy" id="1344418"/>
    <lineage>
        <taxon>Eukaryota</taxon>
        <taxon>Fungi</taxon>
        <taxon>Dikarya</taxon>
        <taxon>Ascomycota</taxon>
        <taxon>Saccharomycotina</taxon>
        <taxon>Saccharomycetes</taxon>
        <taxon>Ascoideaceae</taxon>
        <taxon>Ascoidea</taxon>
    </lineage>
</organism>
<evidence type="ECO:0000313" key="1">
    <source>
        <dbReference type="EMBL" id="ODV63796.1"/>
    </source>
</evidence>
<accession>A0A1D2VQB1</accession>
<dbReference type="Proteomes" id="UP000095038">
    <property type="component" value="Unassembled WGS sequence"/>
</dbReference>